<proteinExistence type="predicted"/>
<dbReference type="PROSITE" id="PS50943">
    <property type="entry name" value="HTH_CROC1"/>
    <property type="match status" value="1"/>
</dbReference>
<organism evidence="2 3">
    <name type="scientific">Candidatus Dojkabacteria bacterium</name>
    <dbReference type="NCBI Taxonomy" id="2099670"/>
    <lineage>
        <taxon>Bacteria</taxon>
        <taxon>Candidatus Dojkabacteria</taxon>
    </lineage>
</organism>
<dbReference type="Pfam" id="PF01381">
    <property type="entry name" value="HTH_3"/>
    <property type="match status" value="1"/>
</dbReference>
<accession>A0A955HXC9</accession>
<dbReference type="Gene3D" id="1.10.260.40">
    <property type="entry name" value="lambda repressor-like DNA-binding domains"/>
    <property type="match status" value="1"/>
</dbReference>
<evidence type="ECO:0000313" key="3">
    <source>
        <dbReference type="Proteomes" id="UP000748332"/>
    </source>
</evidence>
<comment type="caution">
    <text evidence="2">The sequence shown here is derived from an EMBL/GenBank/DDBJ whole genome shotgun (WGS) entry which is preliminary data.</text>
</comment>
<dbReference type="EMBL" id="JAGQLM010000019">
    <property type="protein sequence ID" value="MCA9374790.1"/>
    <property type="molecule type" value="Genomic_DNA"/>
</dbReference>
<dbReference type="Proteomes" id="UP000748332">
    <property type="component" value="Unassembled WGS sequence"/>
</dbReference>
<dbReference type="GO" id="GO:0003677">
    <property type="term" value="F:DNA binding"/>
    <property type="evidence" value="ECO:0007669"/>
    <property type="project" value="InterPro"/>
</dbReference>
<name>A0A955HXC9_9BACT</name>
<dbReference type="InterPro" id="IPR001387">
    <property type="entry name" value="Cro/C1-type_HTH"/>
</dbReference>
<evidence type="ECO:0000259" key="1">
    <source>
        <dbReference type="PROSITE" id="PS50943"/>
    </source>
</evidence>
<dbReference type="SMART" id="SM00530">
    <property type="entry name" value="HTH_XRE"/>
    <property type="match status" value="1"/>
</dbReference>
<dbReference type="CDD" id="cd00093">
    <property type="entry name" value="HTH_XRE"/>
    <property type="match status" value="1"/>
</dbReference>
<reference evidence="2" key="2">
    <citation type="journal article" date="2021" name="Microbiome">
        <title>Successional dynamics and alternative stable states in a saline activated sludge microbial community over 9 years.</title>
        <authorList>
            <person name="Wang Y."/>
            <person name="Ye J."/>
            <person name="Ju F."/>
            <person name="Liu L."/>
            <person name="Boyd J.A."/>
            <person name="Deng Y."/>
            <person name="Parks D.H."/>
            <person name="Jiang X."/>
            <person name="Yin X."/>
            <person name="Woodcroft B.J."/>
            <person name="Tyson G.W."/>
            <person name="Hugenholtz P."/>
            <person name="Polz M.F."/>
            <person name="Zhang T."/>
        </authorList>
    </citation>
    <scope>NUCLEOTIDE SEQUENCE</scope>
    <source>
        <strain evidence="2">HKST-UBA16</strain>
    </source>
</reference>
<dbReference type="InterPro" id="IPR010982">
    <property type="entry name" value="Lambda_DNA-bd_dom_sf"/>
</dbReference>
<evidence type="ECO:0000313" key="2">
    <source>
        <dbReference type="EMBL" id="MCA9374790.1"/>
    </source>
</evidence>
<protein>
    <submittedName>
        <fullName evidence="2">Helix-turn-helix transcriptional regulator</fullName>
    </submittedName>
</protein>
<feature type="domain" description="HTH cro/C1-type" evidence="1">
    <location>
        <begin position="10"/>
        <end position="63"/>
    </location>
</feature>
<sequence length="184" mass="20736">MNSKLIGENIRIYRRKMSLTQQELGRLVGVSWEMISRYERGVSSPLGRIDPISKALNVDPLELLQKPYKTNFLKDTGASKIPIFSSVPEGNDFMKAPKHYYYSAPDWVTQIDPDVFLIEASAIQINTIQLKDFGPIYISPSSEPSTEDMVLYLDSGKACIDILPRIPQEAKIAGVVLAQELRFK</sequence>
<reference evidence="2" key="1">
    <citation type="submission" date="2020-04" db="EMBL/GenBank/DDBJ databases">
        <authorList>
            <person name="Zhang T."/>
        </authorList>
    </citation>
    <scope>NUCLEOTIDE SEQUENCE</scope>
    <source>
        <strain evidence="2">HKST-UBA16</strain>
    </source>
</reference>
<dbReference type="AlphaFoldDB" id="A0A955HXC9"/>
<gene>
    <name evidence="2" type="ORF">KC622_00505</name>
</gene>
<dbReference type="SUPFAM" id="SSF47413">
    <property type="entry name" value="lambda repressor-like DNA-binding domains"/>
    <property type="match status" value="1"/>
</dbReference>